<dbReference type="PANTHER" id="PTHR43280:SF28">
    <property type="entry name" value="HTH-TYPE TRANSCRIPTIONAL ACTIVATOR RHAS"/>
    <property type="match status" value="1"/>
</dbReference>
<dbReference type="Pfam" id="PF02311">
    <property type="entry name" value="AraC_binding"/>
    <property type="match status" value="1"/>
</dbReference>
<dbReference type="InterPro" id="IPR018060">
    <property type="entry name" value="HTH_AraC"/>
</dbReference>
<evidence type="ECO:0000256" key="2">
    <source>
        <dbReference type="ARBA" id="ARBA00023125"/>
    </source>
</evidence>
<dbReference type="PRINTS" id="PR00032">
    <property type="entry name" value="HTHARAC"/>
</dbReference>
<dbReference type="Pfam" id="PF12833">
    <property type="entry name" value="HTH_18"/>
    <property type="match status" value="1"/>
</dbReference>
<name>A0ABU9DJM6_9BACL</name>
<protein>
    <submittedName>
        <fullName evidence="5">AraC family transcriptional regulator</fullName>
    </submittedName>
</protein>
<dbReference type="InterPro" id="IPR020449">
    <property type="entry name" value="Tscrpt_reg_AraC-type_HTH"/>
</dbReference>
<dbReference type="InterPro" id="IPR037923">
    <property type="entry name" value="HTH-like"/>
</dbReference>
<dbReference type="InterPro" id="IPR009057">
    <property type="entry name" value="Homeodomain-like_sf"/>
</dbReference>
<comment type="caution">
    <text evidence="5">The sequence shown here is derived from an EMBL/GenBank/DDBJ whole genome shotgun (WGS) entry which is preliminary data.</text>
</comment>
<proteinExistence type="predicted"/>
<dbReference type="Proteomes" id="UP001469365">
    <property type="component" value="Unassembled WGS sequence"/>
</dbReference>
<dbReference type="SMART" id="SM00342">
    <property type="entry name" value="HTH_ARAC"/>
    <property type="match status" value="1"/>
</dbReference>
<evidence type="ECO:0000259" key="4">
    <source>
        <dbReference type="PROSITE" id="PS01124"/>
    </source>
</evidence>
<dbReference type="InterPro" id="IPR014710">
    <property type="entry name" value="RmlC-like_jellyroll"/>
</dbReference>
<sequence>MEHHVYKQANAILNQHAIDLSGEAVSFLVHYWGIMPEHFDNPVHRHSFFEVCYVMQGEGSYTEQDITYPLSAGTLFISRPGIWHQIQSDTGLALSFVAFEVNEAKSSADLITPFKELAEHARAVIYHAEASPSAHIWNAMLGLIEQGASATGDMYRHLCHSLLLSFLYMFTDRTVASNDTHNQDTNANRLIHRAKLYIDDNLSSSLSLQHVAQYLHISERHLSRLFVSHLGQSFIHYIQEKRVQKSVDMLVNSDMAVKEIAKAAGFDSVHYFTRVFTQKIGVPPAMFRKSQFSENLIPGRPC</sequence>
<dbReference type="InterPro" id="IPR003313">
    <property type="entry name" value="AraC-bd"/>
</dbReference>
<dbReference type="SUPFAM" id="SSF46689">
    <property type="entry name" value="Homeodomain-like"/>
    <property type="match status" value="2"/>
</dbReference>
<dbReference type="PANTHER" id="PTHR43280">
    <property type="entry name" value="ARAC-FAMILY TRANSCRIPTIONAL REGULATOR"/>
    <property type="match status" value="1"/>
</dbReference>
<evidence type="ECO:0000313" key="5">
    <source>
        <dbReference type="EMBL" id="MEK8128268.1"/>
    </source>
</evidence>
<evidence type="ECO:0000313" key="6">
    <source>
        <dbReference type="Proteomes" id="UP001469365"/>
    </source>
</evidence>
<evidence type="ECO:0000256" key="3">
    <source>
        <dbReference type="ARBA" id="ARBA00023163"/>
    </source>
</evidence>
<feature type="domain" description="HTH araC/xylS-type" evidence="4">
    <location>
        <begin position="192"/>
        <end position="290"/>
    </location>
</feature>
<dbReference type="PROSITE" id="PS01124">
    <property type="entry name" value="HTH_ARAC_FAMILY_2"/>
    <property type="match status" value="1"/>
</dbReference>
<accession>A0ABU9DJM6</accession>
<dbReference type="Gene3D" id="2.60.120.10">
    <property type="entry name" value="Jelly Rolls"/>
    <property type="match status" value="1"/>
</dbReference>
<dbReference type="RefSeq" id="WP_341415333.1">
    <property type="nucleotide sequence ID" value="NZ_JBBPCC010000005.1"/>
</dbReference>
<keyword evidence="1" id="KW-0805">Transcription regulation</keyword>
<dbReference type="Gene3D" id="1.10.10.60">
    <property type="entry name" value="Homeodomain-like"/>
    <property type="match status" value="2"/>
</dbReference>
<gene>
    <name evidence="5" type="ORF">WMW72_10170</name>
</gene>
<dbReference type="SUPFAM" id="SSF51215">
    <property type="entry name" value="Regulatory protein AraC"/>
    <property type="match status" value="1"/>
</dbReference>
<dbReference type="EMBL" id="JBBPCC010000005">
    <property type="protein sequence ID" value="MEK8128268.1"/>
    <property type="molecule type" value="Genomic_DNA"/>
</dbReference>
<keyword evidence="3" id="KW-0804">Transcription</keyword>
<evidence type="ECO:0000256" key="1">
    <source>
        <dbReference type="ARBA" id="ARBA00023015"/>
    </source>
</evidence>
<organism evidence="5 6">
    <name type="scientific">Paenibacillus filicis</name>
    <dbReference type="NCBI Taxonomy" id="669464"/>
    <lineage>
        <taxon>Bacteria</taxon>
        <taxon>Bacillati</taxon>
        <taxon>Bacillota</taxon>
        <taxon>Bacilli</taxon>
        <taxon>Bacillales</taxon>
        <taxon>Paenibacillaceae</taxon>
        <taxon>Paenibacillus</taxon>
    </lineage>
</organism>
<keyword evidence="2" id="KW-0238">DNA-binding</keyword>
<keyword evidence="6" id="KW-1185">Reference proteome</keyword>
<reference evidence="5 6" key="1">
    <citation type="submission" date="2024-04" db="EMBL/GenBank/DDBJ databases">
        <title>draft genome sequnece of Paenibacillus filicis.</title>
        <authorList>
            <person name="Kim D.-U."/>
        </authorList>
    </citation>
    <scope>NUCLEOTIDE SEQUENCE [LARGE SCALE GENOMIC DNA]</scope>
    <source>
        <strain evidence="5 6">KACC14197</strain>
    </source>
</reference>